<sequence length="109" mass="12274">MDIFAIRQRNLTTLAGNYESQQAFATALDRDESQISRYLRGRCRIGHNFARHIEQSLPLPNGWMDITHPPQQLDPSPLRDSLEQFIRSSPSPALAATIASLLNLLSDTK</sequence>
<dbReference type="SUPFAM" id="SSF47413">
    <property type="entry name" value="lambda repressor-like DNA-binding domains"/>
    <property type="match status" value="1"/>
</dbReference>
<reference evidence="1 2" key="1">
    <citation type="submission" date="2021-05" db="EMBL/GenBank/DDBJ databases">
        <title>Draft Whole Genome Sequencing Of Biosensor Chromobacterium violaceum Strain CV026 Reveals A Regulatory RNA In Chromobacterium violaceum Phenotype Regulatory Network.</title>
        <authorList>
            <person name="Hong K.W."/>
            <person name="Chan K.G."/>
            <person name="Chang C.-Y."/>
        </authorList>
    </citation>
    <scope>NUCLEOTIDE SEQUENCE [LARGE SCALE GENOMIC DNA]</scope>
    <source>
        <strain evidence="1 2">ATCC 31532</strain>
    </source>
</reference>
<dbReference type="EMBL" id="JAHDTB010000006">
    <property type="protein sequence ID" value="MBW8287866.1"/>
    <property type="molecule type" value="Genomic_DNA"/>
</dbReference>
<gene>
    <name evidence="1" type="ORF">KIF53_09540</name>
</gene>
<organism evidence="1 2">
    <name type="scientific">Chromobacterium subtsugae</name>
    <dbReference type="NCBI Taxonomy" id="251747"/>
    <lineage>
        <taxon>Bacteria</taxon>
        <taxon>Pseudomonadati</taxon>
        <taxon>Pseudomonadota</taxon>
        <taxon>Betaproteobacteria</taxon>
        <taxon>Neisseriales</taxon>
        <taxon>Chromobacteriaceae</taxon>
        <taxon>Chromobacterium</taxon>
    </lineage>
</organism>
<keyword evidence="2" id="KW-1185">Reference proteome</keyword>
<dbReference type="Proteomes" id="UP000711178">
    <property type="component" value="Unassembled WGS sequence"/>
</dbReference>
<protein>
    <recommendedName>
        <fullName evidence="3">HTH cro/C1-type domain-containing protein</fullName>
    </recommendedName>
</protein>
<evidence type="ECO:0000313" key="2">
    <source>
        <dbReference type="Proteomes" id="UP000711178"/>
    </source>
</evidence>
<evidence type="ECO:0008006" key="3">
    <source>
        <dbReference type="Google" id="ProtNLM"/>
    </source>
</evidence>
<accession>A0ABS7FDK1</accession>
<proteinExistence type="predicted"/>
<evidence type="ECO:0000313" key="1">
    <source>
        <dbReference type="EMBL" id="MBW8287866.1"/>
    </source>
</evidence>
<dbReference type="InterPro" id="IPR010982">
    <property type="entry name" value="Lambda_DNA-bd_dom_sf"/>
</dbReference>
<dbReference type="GeneID" id="89687535"/>
<name>A0ABS7FDK1_9NEIS</name>
<comment type="caution">
    <text evidence="1">The sequence shown here is derived from an EMBL/GenBank/DDBJ whole genome shotgun (WGS) entry which is preliminary data.</text>
</comment>
<dbReference type="RefSeq" id="WP_043581374.1">
    <property type="nucleotide sequence ID" value="NZ_CP142381.1"/>
</dbReference>